<feature type="coiled-coil region" evidence="1">
    <location>
        <begin position="772"/>
        <end position="916"/>
    </location>
</feature>
<dbReference type="AlphaFoldDB" id="A2DER5"/>
<dbReference type="VEuPathDB" id="TrichDB:TVAGG3_0576950"/>
<keyword evidence="4" id="KW-1185">Reference proteome</keyword>
<name>A2DER5_TRIV3</name>
<feature type="compositionally biased region" description="Acidic residues" evidence="2">
    <location>
        <begin position="1"/>
        <end position="14"/>
    </location>
</feature>
<reference evidence="3" key="1">
    <citation type="submission" date="2006-10" db="EMBL/GenBank/DDBJ databases">
        <authorList>
            <person name="Amadeo P."/>
            <person name="Zhao Q."/>
            <person name="Wortman J."/>
            <person name="Fraser-Liggett C."/>
            <person name="Carlton J."/>
        </authorList>
    </citation>
    <scope>NUCLEOTIDE SEQUENCE</scope>
    <source>
        <strain evidence="3">G3</strain>
    </source>
</reference>
<dbReference type="Proteomes" id="UP000001542">
    <property type="component" value="Unassembled WGS sequence"/>
</dbReference>
<feature type="compositionally biased region" description="Basic and acidic residues" evidence="2">
    <location>
        <begin position="294"/>
        <end position="305"/>
    </location>
</feature>
<evidence type="ECO:0000256" key="1">
    <source>
        <dbReference type="SAM" id="Coils"/>
    </source>
</evidence>
<protein>
    <submittedName>
        <fullName evidence="3">Uncharacterized protein</fullName>
    </submittedName>
</protein>
<feature type="compositionally biased region" description="Polar residues" evidence="2">
    <location>
        <begin position="189"/>
        <end position="209"/>
    </location>
</feature>
<gene>
    <name evidence="3" type="ORF">TVAG_283610</name>
</gene>
<feature type="coiled-coil region" evidence="1">
    <location>
        <begin position="615"/>
        <end position="744"/>
    </location>
</feature>
<dbReference type="InParanoid" id="A2DER5"/>
<accession>A2DER5</accession>
<dbReference type="SMR" id="A2DER5"/>
<sequence length="1022" mass="118930">MSDIEQESNTDGEEQTISPREAELQEQIETLKQEKLDLNAQIEQIKGFMDKYKQLSTENHNILTENGKLKRDIDDLQHRLQLSSETNKDLENQLKLEKEHHDQIRSAEYATMTEHVQTTKQNFQNKIDQLQKELEAAKQQLSSKDVETKLLKSKNDRLIQSSSRYFAEKFTNVDNLIEKFENGPDMRSMQRQAQQTPSSPSGLKSPAASLNNDNQVQALKQKNAMLKDKIYDLQDQIANLKDQLKKSNQENKREVNKLQAELDAANQENAMTKENHEHEVNDLINQLKNLKAEMKEKEKEQKKENDEDDIVVVGTRDVNPEEEKNSEDELKEQHEKIQEIQERHLQEITYLQKEVREKLNAAEEKIQELEAEKAALMQELKEATDNLEDSKSIINALQAKIDSLNLLNENYSQQIGKLREILLKKQEMQNQEEEEKPENQAEQEMNKLIEQLEQKVNELSQELSEAQLKNSELVNEGNELKGENLDLKHKLEDAEDKVKELEAEAKYRDMKQQTVQETQIPPSGWQFSSFPDELQIVIDKIAHNDALQDASKVQAIYRQINDYFTKEIEKRDEKASKANKDLSDLKEKISPIIVDISIALLQTASTLDQVIEDQGAKLLDAIKRLSKENDRLSTENNKMQGVIEGIGDVFEIEPESNDELVNQVAQFKQYIEVLADKLQKTQEKVKNMKVQRQNEIAESEQKYDELEQENTKLLDQTDILKAQLDQTKSQLNKTQQQYNEMTQHLSAEISERDITLDDKVEEERTQIITNMKSKFEDEKSQMNEEIKNLKSKQVELQSEANKLNRTISELTAENDKLKSEITNQQKEFDTYKSTTEERFDKEKNEMKNHYDATIKALGQRCSELSEDIANFAEELTQSEVKYNKLQKEKQTLIEDKRKLNEEKKRIQSSVEREKMLAEALAKTKIIEEQASSNEKLLLQKMKFEDEKKKLMNYFADKFRNFFSPMKPIDDHEYRFGVEKAFDEYKKLLAADEKIRKLLNAKQGQTTPDAVAQIIVNNDIKLQ</sequence>
<evidence type="ECO:0000313" key="4">
    <source>
        <dbReference type="Proteomes" id="UP000001542"/>
    </source>
</evidence>
<evidence type="ECO:0000256" key="2">
    <source>
        <dbReference type="SAM" id="MobiDB-lite"/>
    </source>
</evidence>
<dbReference type="VEuPathDB" id="TrichDB:TVAG_283610"/>
<feature type="compositionally biased region" description="Basic and acidic residues" evidence="2">
    <location>
        <begin position="318"/>
        <end position="332"/>
    </location>
</feature>
<dbReference type="PANTHER" id="PTHR32114">
    <property type="entry name" value="ABC TRANSPORTER ABCH.3"/>
    <property type="match status" value="1"/>
</dbReference>
<organism evidence="3 4">
    <name type="scientific">Trichomonas vaginalis (strain ATCC PRA-98 / G3)</name>
    <dbReference type="NCBI Taxonomy" id="412133"/>
    <lineage>
        <taxon>Eukaryota</taxon>
        <taxon>Metamonada</taxon>
        <taxon>Parabasalia</taxon>
        <taxon>Trichomonadida</taxon>
        <taxon>Trichomonadidae</taxon>
        <taxon>Trichomonas</taxon>
    </lineage>
</organism>
<feature type="coiled-coil region" evidence="1">
    <location>
        <begin position="438"/>
        <end position="511"/>
    </location>
</feature>
<feature type="region of interest" description="Disordered" evidence="2">
    <location>
        <begin position="294"/>
        <end position="332"/>
    </location>
</feature>
<feature type="region of interest" description="Disordered" evidence="2">
    <location>
        <begin position="1"/>
        <end position="20"/>
    </location>
</feature>
<dbReference type="EMBL" id="DS113192">
    <property type="protein sequence ID" value="EAY21192.1"/>
    <property type="molecule type" value="Genomic_DNA"/>
</dbReference>
<keyword evidence="1" id="KW-0175">Coiled coil</keyword>
<dbReference type="RefSeq" id="XP_001582178.1">
    <property type="nucleotide sequence ID" value="XM_001582128.1"/>
</dbReference>
<reference evidence="3" key="2">
    <citation type="journal article" date="2007" name="Science">
        <title>Draft genome sequence of the sexually transmitted pathogen Trichomonas vaginalis.</title>
        <authorList>
            <person name="Carlton J.M."/>
            <person name="Hirt R.P."/>
            <person name="Silva J.C."/>
            <person name="Delcher A.L."/>
            <person name="Schatz M."/>
            <person name="Zhao Q."/>
            <person name="Wortman J.R."/>
            <person name="Bidwell S.L."/>
            <person name="Alsmark U.C.M."/>
            <person name="Besteiro S."/>
            <person name="Sicheritz-Ponten T."/>
            <person name="Noel C.J."/>
            <person name="Dacks J.B."/>
            <person name="Foster P.G."/>
            <person name="Simillion C."/>
            <person name="Van de Peer Y."/>
            <person name="Miranda-Saavedra D."/>
            <person name="Barton G.J."/>
            <person name="Westrop G.D."/>
            <person name="Mueller S."/>
            <person name="Dessi D."/>
            <person name="Fiori P.L."/>
            <person name="Ren Q."/>
            <person name="Paulsen I."/>
            <person name="Zhang H."/>
            <person name="Bastida-Corcuera F.D."/>
            <person name="Simoes-Barbosa A."/>
            <person name="Brown M.T."/>
            <person name="Hayes R.D."/>
            <person name="Mukherjee M."/>
            <person name="Okumura C.Y."/>
            <person name="Schneider R."/>
            <person name="Smith A.J."/>
            <person name="Vanacova S."/>
            <person name="Villalvazo M."/>
            <person name="Haas B.J."/>
            <person name="Pertea M."/>
            <person name="Feldblyum T.V."/>
            <person name="Utterback T.R."/>
            <person name="Shu C.L."/>
            <person name="Osoegawa K."/>
            <person name="de Jong P.J."/>
            <person name="Hrdy I."/>
            <person name="Horvathova L."/>
            <person name="Zubacova Z."/>
            <person name="Dolezal P."/>
            <person name="Malik S.B."/>
            <person name="Logsdon J.M. Jr."/>
            <person name="Henze K."/>
            <person name="Gupta A."/>
            <person name="Wang C.C."/>
            <person name="Dunne R.L."/>
            <person name="Upcroft J.A."/>
            <person name="Upcroft P."/>
            <person name="White O."/>
            <person name="Salzberg S.L."/>
            <person name="Tang P."/>
            <person name="Chiu C.-H."/>
            <person name="Lee Y.-S."/>
            <person name="Embley T.M."/>
            <person name="Coombs G.H."/>
            <person name="Mottram J.C."/>
            <person name="Tachezy J."/>
            <person name="Fraser-Liggett C.M."/>
            <person name="Johnson P.J."/>
        </authorList>
    </citation>
    <scope>NUCLEOTIDE SEQUENCE [LARGE SCALE GENOMIC DNA]</scope>
    <source>
        <strain evidence="3">G3</strain>
    </source>
</reference>
<dbReference type="PANTHER" id="PTHR32114:SF2">
    <property type="entry name" value="ABC TRANSPORTER ABCH.3"/>
    <property type="match status" value="1"/>
</dbReference>
<dbReference type="STRING" id="5722.A2DER5"/>
<feature type="region of interest" description="Disordered" evidence="2">
    <location>
        <begin position="186"/>
        <end position="209"/>
    </location>
</feature>
<evidence type="ECO:0000313" key="3">
    <source>
        <dbReference type="EMBL" id="EAY21192.1"/>
    </source>
</evidence>
<dbReference type="KEGG" id="tva:5466740"/>
<feature type="coiled-coil region" evidence="1">
    <location>
        <begin position="73"/>
        <end position="147"/>
    </location>
</feature>
<proteinExistence type="predicted"/>